<protein>
    <submittedName>
        <fullName evidence="2">Cupin domain-containing protein</fullName>
    </submittedName>
</protein>
<feature type="domain" description="Cupin type-2" evidence="1">
    <location>
        <begin position="42"/>
        <end position="106"/>
    </location>
</feature>
<sequence>MRFASEDGAKATPGDAKRFTDGVHETRFLEAVRENGLRAQRFSYIPNARSGWHVHDGEQALYVVAGRGVIARWGEAETVALGPGDWVHVEPGEKHWHGAAPDATFVHLAVTASGATHWHGPVTDEEYAAASQTARKPGEISDGTGA</sequence>
<dbReference type="Pfam" id="PF07883">
    <property type="entry name" value="Cupin_2"/>
    <property type="match status" value="1"/>
</dbReference>
<dbReference type="Proteomes" id="UP001596137">
    <property type="component" value="Unassembled WGS sequence"/>
</dbReference>
<dbReference type="InterPro" id="IPR011051">
    <property type="entry name" value="RmlC_Cupin_sf"/>
</dbReference>
<evidence type="ECO:0000313" key="2">
    <source>
        <dbReference type="EMBL" id="MFC6082434.1"/>
    </source>
</evidence>
<gene>
    <name evidence="2" type="ORF">ACFP1K_14810</name>
</gene>
<keyword evidence="3" id="KW-1185">Reference proteome</keyword>
<evidence type="ECO:0000259" key="1">
    <source>
        <dbReference type="Pfam" id="PF07883"/>
    </source>
</evidence>
<organism evidence="2 3">
    <name type="scientific">Sphaerisporangium aureirubrum</name>
    <dbReference type="NCBI Taxonomy" id="1544736"/>
    <lineage>
        <taxon>Bacteria</taxon>
        <taxon>Bacillati</taxon>
        <taxon>Actinomycetota</taxon>
        <taxon>Actinomycetes</taxon>
        <taxon>Streptosporangiales</taxon>
        <taxon>Streptosporangiaceae</taxon>
        <taxon>Sphaerisporangium</taxon>
    </lineage>
</organism>
<dbReference type="PANTHER" id="PTHR43698:SF1">
    <property type="entry name" value="BLL4564 PROTEIN"/>
    <property type="match status" value="1"/>
</dbReference>
<dbReference type="InterPro" id="IPR013096">
    <property type="entry name" value="Cupin_2"/>
</dbReference>
<dbReference type="PANTHER" id="PTHR43698">
    <property type="entry name" value="RIBD C-TERMINAL DOMAIN CONTAINING PROTEIN"/>
    <property type="match status" value="1"/>
</dbReference>
<evidence type="ECO:0000313" key="3">
    <source>
        <dbReference type="Proteomes" id="UP001596137"/>
    </source>
</evidence>
<name>A0ABW1NGC9_9ACTN</name>
<dbReference type="Gene3D" id="2.60.120.10">
    <property type="entry name" value="Jelly Rolls"/>
    <property type="match status" value="1"/>
</dbReference>
<dbReference type="RefSeq" id="WP_380752443.1">
    <property type="nucleotide sequence ID" value="NZ_JBHSRF010000017.1"/>
</dbReference>
<proteinExistence type="predicted"/>
<dbReference type="EMBL" id="JBHSRF010000017">
    <property type="protein sequence ID" value="MFC6082434.1"/>
    <property type="molecule type" value="Genomic_DNA"/>
</dbReference>
<accession>A0ABW1NGC9</accession>
<comment type="caution">
    <text evidence="2">The sequence shown here is derived from an EMBL/GenBank/DDBJ whole genome shotgun (WGS) entry which is preliminary data.</text>
</comment>
<dbReference type="SUPFAM" id="SSF51182">
    <property type="entry name" value="RmlC-like cupins"/>
    <property type="match status" value="1"/>
</dbReference>
<reference evidence="3" key="1">
    <citation type="journal article" date="2019" name="Int. J. Syst. Evol. Microbiol.">
        <title>The Global Catalogue of Microorganisms (GCM) 10K type strain sequencing project: providing services to taxonomists for standard genome sequencing and annotation.</title>
        <authorList>
            <consortium name="The Broad Institute Genomics Platform"/>
            <consortium name="The Broad Institute Genome Sequencing Center for Infectious Disease"/>
            <person name="Wu L."/>
            <person name="Ma J."/>
        </authorList>
    </citation>
    <scope>NUCLEOTIDE SEQUENCE [LARGE SCALE GENOMIC DNA]</scope>
    <source>
        <strain evidence="3">JCM 30346</strain>
    </source>
</reference>
<dbReference type="InterPro" id="IPR014710">
    <property type="entry name" value="RmlC-like_jellyroll"/>
</dbReference>